<evidence type="ECO:0000313" key="2">
    <source>
        <dbReference type="Proteomes" id="UP000366872"/>
    </source>
</evidence>
<dbReference type="SUPFAM" id="SSF102588">
    <property type="entry name" value="LmbE-like"/>
    <property type="match status" value="1"/>
</dbReference>
<dbReference type="InterPro" id="IPR024078">
    <property type="entry name" value="LmbE-like_dom_sf"/>
</dbReference>
<dbReference type="EMBL" id="CAAHFG010000003">
    <property type="protein sequence ID" value="VGO15748.1"/>
    <property type="molecule type" value="Genomic_DNA"/>
</dbReference>
<dbReference type="Proteomes" id="UP000366872">
    <property type="component" value="Unassembled WGS sequence"/>
</dbReference>
<dbReference type="RefSeq" id="WP_136081323.1">
    <property type="nucleotide sequence ID" value="NZ_CAAHFG010000003.1"/>
</dbReference>
<organism evidence="1 2">
    <name type="scientific">Pontiella desulfatans</name>
    <dbReference type="NCBI Taxonomy" id="2750659"/>
    <lineage>
        <taxon>Bacteria</taxon>
        <taxon>Pseudomonadati</taxon>
        <taxon>Kiritimatiellota</taxon>
        <taxon>Kiritimatiellia</taxon>
        <taxon>Kiritimatiellales</taxon>
        <taxon>Pontiellaceae</taxon>
        <taxon>Pontiella</taxon>
    </lineage>
</organism>
<sequence length="265" mass="29303">MNPYLEFVERIEAGVASAKGIEVSGKGELVESNSKVLLFSPHPDDECITGLLALRLQREGGRQIINVPVTFGSNMERKAGRARELEDACAYLGWHMHRASDGFESLTVDGVVEILTALNPDILFMPHAGDWNSRHISTHHLVVDALKKMPADFRCTVVETEYWGAMDDPNLMVEANAEQVAELVAATSLHVEEVARVPYHLLLPAWMQDNVRRGSELVGGQGGTTPGFSFATLYRLRVWKNGRFFPSLENGIPVPVGADHLKEIF</sequence>
<dbReference type="Pfam" id="PF02585">
    <property type="entry name" value="PIG-L"/>
    <property type="match status" value="1"/>
</dbReference>
<proteinExistence type="predicted"/>
<dbReference type="Gene3D" id="3.40.50.10320">
    <property type="entry name" value="LmbE-like"/>
    <property type="match status" value="1"/>
</dbReference>
<reference evidence="1 2" key="1">
    <citation type="submission" date="2019-04" db="EMBL/GenBank/DDBJ databases">
        <authorList>
            <person name="Van Vliet M D."/>
        </authorList>
    </citation>
    <scope>NUCLEOTIDE SEQUENCE [LARGE SCALE GENOMIC DNA]</scope>
    <source>
        <strain evidence="1 2">F1</strain>
    </source>
</reference>
<dbReference type="AlphaFoldDB" id="A0A6C2U6P8"/>
<dbReference type="InterPro" id="IPR003737">
    <property type="entry name" value="GlcNAc_PI_deacetylase-related"/>
</dbReference>
<gene>
    <name evidence="1" type="ORF">PDESU_04333</name>
</gene>
<keyword evidence="2" id="KW-1185">Reference proteome</keyword>
<protein>
    <recommendedName>
        <fullName evidence="3">PIG-L family deacetylase</fullName>
    </recommendedName>
</protein>
<evidence type="ECO:0008006" key="3">
    <source>
        <dbReference type="Google" id="ProtNLM"/>
    </source>
</evidence>
<evidence type="ECO:0000313" key="1">
    <source>
        <dbReference type="EMBL" id="VGO15748.1"/>
    </source>
</evidence>
<accession>A0A6C2U6P8</accession>
<name>A0A6C2U6P8_PONDE</name>